<keyword evidence="3" id="KW-1185">Reference proteome</keyword>
<dbReference type="InterPro" id="IPR010896">
    <property type="entry name" value="NUMOD1"/>
</dbReference>
<dbReference type="Proteomes" id="UP000070371">
    <property type="component" value="Chromosome"/>
</dbReference>
<dbReference type="RefSeq" id="WP_039004509.1">
    <property type="nucleotide sequence ID" value="NZ_CP014327.1"/>
</dbReference>
<proteinExistence type="predicted"/>
<reference evidence="2 3" key="1">
    <citation type="submission" date="2016-02" db="EMBL/GenBank/DDBJ databases">
        <title>Complete genome sequence of Halocynthiibacter arcticus PAMC 20958t from arctic marine sediment.</title>
        <authorList>
            <person name="Lee Y.M."/>
            <person name="Baek K."/>
            <person name="Lee H.K."/>
            <person name="Shin S.C."/>
        </authorList>
    </citation>
    <scope>NUCLEOTIDE SEQUENCE [LARGE SCALE GENOMIC DNA]</scope>
    <source>
        <strain evidence="2">PAMC 20958</strain>
    </source>
</reference>
<name>A0A126UVR7_9RHOB</name>
<protein>
    <recommendedName>
        <fullName evidence="1">Nuclease-associated modular DNA-binding 1 domain-containing protein</fullName>
    </recommendedName>
</protein>
<organism evidence="2 3">
    <name type="scientific">Falsihalocynthiibacter arcticus</name>
    <dbReference type="NCBI Taxonomy" id="1579316"/>
    <lineage>
        <taxon>Bacteria</taxon>
        <taxon>Pseudomonadati</taxon>
        <taxon>Pseudomonadota</taxon>
        <taxon>Alphaproteobacteria</taxon>
        <taxon>Rhodobacterales</taxon>
        <taxon>Roseobacteraceae</taxon>
        <taxon>Falsihalocynthiibacter</taxon>
    </lineage>
</organism>
<evidence type="ECO:0000259" key="1">
    <source>
        <dbReference type="Pfam" id="PF07453"/>
    </source>
</evidence>
<feature type="domain" description="Nuclease-associated modular DNA-binding 1" evidence="1">
    <location>
        <begin position="135"/>
        <end position="156"/>
    </location>
</feature>
<dbReference type="Pfam" id="PF07453">
    <property type="entry name" value="NUMOD1"/>
    <property type="match status" value="1"/>
</dbReference>
<evidence type="ECO:0000313" key="2">
    <source>
        <dbReference type="EMBL" id="AML50168.1"/>
    </source>
</evidence>
<dbReference type="AlphaFoldDB" id="A0A126UVR7"/>
<evidence type="ECO:0000313" key="3">
    <source>
        <dbReference type="Proteomes" id="UP000070371"/>
    </source>
</evidence>
<gene>
    <name evidence="2" type="ORF">RC74_01810</name>
</gene>
<accession>A0A126UVR7</accession>
<dbReference type="EMBL" id="CP014327">
    <property type="protein sequence ID" value="AML50168.1"/>
    <property type="molecule type" value="Genomic_DNA"/>
</dbReference>
<dbReference type="KEGG" id="hat:RC74_01810"/>
<sequence>MNDPTRVEISDDDRTEAAKRLRAAATSLRRAAGHVSHTGDTVYLDAFIDQLGIIAHDLKKAASTIEPSTLRGLQQVKTKAIPVTIRDIEYPSMAAAARALHVNISAIRSHLEAGTLDDISAMHTAARAITIRGIEYPSMKAAARALHVRVGTVRKHRDSSTLDNVGLRRRK</sequence>